<dbReference type="InterPro" id="IPR011604">
    <property type="entry name" value="PDDEXK-like_dom_sf"/>
</dbReference>
<dbReference type="EMBL" id="LSMT01000133">
    <property type="protein sequence ID" value="PFX26148.1"/>
    <property type="molecule type" value="Genomic_DNA"/>
</dbReference>
<dbReference type="PANTHER" id="PTHR46609:SF8">
    <property type="entry name" value="YQAJ VIRAL RECOMBINASE DOMAIN-CONTAINING PROTEIN"/>
    <property type="match status" value="1"/>
</dbReference>
<dbReference type="GO" id="GO:0006281">
    <property type="term" value="P:DNA repair"/>
    <property type="evidence" value="ECO:0007669"/>
    <property type="project" value="UniProtKB-ARBA"/>
</dbReference>
<proteinExistence type="predicted"/>
<evidence type="ECO:0000313" key="6">
    <source>
        <dbReference type="Proteomes" id="UP000225706"/>
    </source>
</evidence>
<dbReference type="SUPFAM" id="SSF52980">
    <property type="entry name" value="Restriction endonuclease-like"/>
    <property type="match status" value="1"/>
</dbReference>
<dbReference type="Proteomes" id="UP000225706">
    <property type="component" value="Unassembled WGS sequence"/>
</dbReference>
<keyword evidence="6" id="KW-1185">Reference proteome</keyword>
<keyword evidence="4" id="KW-0269">Exonuclease</keyword>
<evidence type="ECO:0000256" key="2">
    <source>
        <dbReference type="ARBA" id="ARBA00022759"/>
    </source>
</evidence>
<keyword evidence="1" id="KW-0540">Nuclease</keyword>
<dbReference type="GO" id="GO:0004519">
    <property type="term" value="F:endonuclease activity"/>
    <property type="evidence" value="ECO:0007669"/>
    <property type="project" value="UniProtKB-KW"/>
</dbReference>
<dbReference type="Gene3D" id="3.90.320.10">
    <property type="match status" value="1"/>
</dbReference>
<dbReference type="Pfam" id="PF01771">
    <property type="entry name" value="Viral_alk_exo"/>
    <property type="match status" value="1"/>
</dbReference>
<evidence type="ECO:0000313" key="5">
    <source>
        <dbReference type="EMBL" id="PFX26148.1"/>
    </source>
</evidence>
<evidence type="ECO:0000256" key="4">
    <source>
        <dbReference type="ARBA" id="ARBA00022839"/>
    </source>
</evidence>
<accession>A0A2B4SC32</accession>
<comment type="caution">
    <text evidence="5">The sequence shown here is derived from an EMBL/GenBank/DDBJ whole genome shotgun (WGS) entry which is preliminary data.</text>
</comment>
<dbReference type="OrthoDB" id="5963286at2759"/>
<dbReference type="InterPro" id="IPR051703">
    <property type="entry name" value="NF-kappa-B_Signaling_Reg"/>
</dbReference>
<dbReference type="InterPro" id="IPR034720">
    <property type="entry name" value="Viral_alk_exo"/>
</dbReference>
<dbReference type="GO" id="GO:0004527">
    <property type="term" value="F:exonuclease activity"/>
    <property type="evidence" value="ECO:0007669"/>
    <property type="project" value="UniProtKB-KW"/>
</dbReference>
<sequence>MAEKFDLIPANERCDTLRVVFDFYTPRPHFIILPRNTAIKKYHDFDQGAKLKVVKAALSMVSEYKLQELAVLSLHFGKWYNPRKHFHAHLCVDVETYLDIFERTKRRVRDWPLDKYVSKEWKESRDPNDYAINVRAYPFKSYFQSGVGEIRKYRTSSTGRSNVSRPPSPSNFFFHPEEPRVGLAVEKSKKPRNCESLFKALEEMINYAGENNLTKTGAKLDEEGCHVCLVLDGKSHAEEKVQLLSGKRPRLLTKKGLKERLSYRKGTSKDGSVRADATKAELAQRVVSYIIKRLGRRFRRRVARHVVEPTAARHNYSVYSMTFLVQQNGSLYPMPKTANDDPQSVNKELLEKIKTVKPNYGFFCLLSDEKLPQKDINSPIKEQPVSLKEIFDRAARVRNNLMVIEQERKKIAKSTKTQSNCQEWYAHRNVCITASKCKRAILQPATSPTKAIEEILGYKNQYQSAMMKQRLKGEKRILSLYEKQLDCKVDDTGFLISRSHPFLGASPDGEVDGGLVEITRIFPNG</sequence>
<gene>
    <name evidence="5" type="ORF">AWC38_SpisGene9201</name>
</gene>
<dbReference type="AlphaFoldDB" id="A0A2B4SC32"/>
<protein>
    <submittedName>
        <fullName evidence="5">Uncharacterized protein</fullName>
    </submittedName>
</protein>
<name>A0A2B4SC32_STYPI</name>
<reference evidence="6" key="1">
    <citation type="journal article" date="2017" name="bioRxiv">
        <title>Comparative analysis of the genomes of Stylophora pistillata and Acropora digitifera provides evidence for extensive differences between species of corals.</title>
        <authorList>
            <person name="Voolstra C.R."/>
            <person name="Li Y."/>
            <person name="Liew Y.J."/>
            <person name="Baumgarten S."/>
            <person name="Zoccola D."/>
            <person name="Flot J.-F."/>
            <person name="Tambutte S."/>
            <person name="Allemand D."/>
            <person name="Aranda M."/>
        </authorList>
    </citation>
    <scope>NUCLEOTIDE SEQUENCE [LARGE SCALE GENOMIC DNA]</scope>
</reference>
<evidence type="ECO:0000256" key="1">
    <source>
        <dbReference type="ARBA" id="ARBA00022722"/>
    </source>
</evidence>
<keyword evidence="3" id="KW-0378">Hydrolase</keyword>
<evidence type="ECO:0000256" key="3">
    <source>
        <dbReference type="ARBA" id="ARBA00022801"/>
    </source>
</evidence>
<dbReference type="CDD" id="cd22343">
    <property type="entry name" value="PDDEXK_lambda_exonuclease-like"/>
    <property type="match status" value="1"/>
</dbReference>
<organism evidence="5 6">
    <name type="scientific">Stylophora pistillata</name>
    <name type="common">Smooth cauliflower coral</name>
    <dbReference type="NCBI Taxonomy" id="50429"/>
    <lineage>
        <taxon>Eukaryota</taxon>
        <taxon>Metazoa</taxon>
        <taxon>Cnidaria</taxon>
        <taxon>Anthozoa</taxon>
        <taxon>Hexacorallia</taxon>
        <taxon>Scleractinia</taxon>
        <taxon>Astrocoeniina</taxon>
        <taxon>Pocilloporidae</taxon>
        <taxon>Stylophora</taxon>
    </lineage>
</organism>
<keyword evidence="2" id="KW-0255">Endonuclease</keyword>
<dbReference type="InterPro" id="IPR011335">
    <property type="entry name" value="Restrct_endonuc-II-like"/>
</dbReference>
<dbReference type="PANTHER" id="PTHR46609">
    <property type="entry name" value="EXONUCLEASE, PHAGE-TYPE/RECB, C-TERMINAL DOMAIN-CONTAINING PROTEIN"/>
    <property type="match status" value="1"/>
</dbReference>